<comment type="caution">
    <text evidence="1">The sequence shown here is derived from an EMBL/GenBank/DDBJ whole genome shotgun (WGS) entry which is preliminary data.</text>
</comment>
<keyword evidence="2" id="KW-1185">Reference proteome</keyword>
<name>A0A4C1U6T2_EUMVA</name>
<dbReference type="AlphaFoldDB" id="A0A4C1U6T2"/>
<dbReference type="Proteomes" id="UP000299102">
    <property type="component" value="Unassembled WGS sequence"/>
</dbReference>
<sequence length="130" mass="14300">MIASFFNKARHVATVALNNCHTVNSDWYMAICLPEVIDELRKGDLGDSAGARLSIKQITRPVSASLTRVTPLPCTAYLDLIQRKTSLTSRDSVNNTRASGTVRGSGDEKIIFYNGDRFTDRSRGKYVASS</sequence>
<proteinExistence type="predicted"/>
<gene>
    <name evidence="1" type="ORF">EVAR_7185_1</name>
</gene>
<organism evidence="1 2">
    <name type="scientific">Eumeta variegata</name>
    <name type="common">Bagworm moth</name>
    <name type="synonym">Eumeta japonica</name>
    <dbReference type="NCBI Taxonomy" id="151549"/>
    <lineage>
        <taxon>Eukaryota</taxon>
        <taxon>Metazoa</taxon>
        <taxon>Ecdysozoa</taxon>
        <taxon>Arthropoda</taxon>
        <taxon>Hexapoda</taxon>
        <taxon>Insecta</taxon>
        <taxon>Pterygota</taxon>
        <taxon>Neoptera</taxon>
        <taxon>Endopterygota</taxon>
        <taxon>Lepidoptera</taxon>
        <taxon>Glossata</taxon>
        <taxon>Ditrysia</taxon>
        <taxon>Tineoidea</taxon>
        <taxon>Psychidae</taxon>
        <taxon>Oiketicinae</taxon>
        <taxon>Eumeta</taxon>
    </lineage>
</organism>
<protein>
    <submittedName>
        <fullName evidence="1">Uncharacterized protein</fullName>
    </submittedName>
</protein>
<dbReference type="EMBL" id="BGZK01000134">
    <property type="protein sequence ID" value="GBP21968.1"/>
    <property type="molecule type" value="Genomic_DNA"/>
</dbReference>
<dbReference type="OrthoDB" id="10017160at2759"/>
<evidence type="ECO:0000313" key="2">
    <source>
        <dbReference type="Proteomes" id="UP000299102"/>
    </source>
</evidence>
<evidence type="ECO:0000313" key="1">
    <source>
        <dbReference type="EMBL" id="GBP21968.1"/>
    </source>
</evidence>
<accession>A0A4C1U6T2</accession>
<reference evidence="1 2" key="1">
    <citation type="journal article" date="2019" name="Commun. Biol.">
        <title>The bagworm genome reveals a unique fibroin gene that provides high tensile strength.</title>
        <authorList>
            <person name="Kono N."/>
            <person name="Nakamura H."/>
            <person name="Ohtoshi R."/>
            <person name="Tomita M."/>
            <person name="Numata K."/>
            <person name="Arakawa K."/>
        </authorList>
    </citation>
    <scope>NUCLEOTIDE SEQUENCE [LARGE SCALE GENOMIC DNA]</scope>
</reference>